<evidence type="ECO:0000313" key="3">
    <source>
        <dbReference type="Proteomes" id="UP000028715"/>
    </source>
</evidence>
<comment type="caution">
    <text evidence="2">The sequence shown here is derived from an EMBL/GenBank/DDBJ whole genome shotgun (WGS) entry which is preliminary data.</text>
</comment>
<dbReference type="OrthoDB" id="1416175at2"/>
<evidence type="ECO:0000256" key="1">
    <source>
        <dbReference type="SAM" id="Phobius"/>
    </source>
</evidence>
<keyword evidence="3" id="KW-1185">Reference proteome</keyword>
<dbReference type="Proteomes" id="UP000028715">
    <property type="component" value="Unassembled WGS sequence"/>
</dbReference>
<keyword evidence="1" id="KW-1133">Transmembrane helix</keyword>
<keyword evidence="1" id="KW-0472">Membrane</keyword>
<evidence type="ECO:0000313" key="2">
    <source>
        <dbReference type="EMBL" id="KFF02445.1"/>
    </source>
</evidence>
<reference evidence="2 3" key="1">
    <citation type="submission" date="2014-07" db="EMBL/GenBank/DDBJ databases">
        <title>Genome of Flavobacterium reichenbachii LMG 25512.</title>
        <authorList>
            <person name="Stropko S.J."/>
            <person name="Pipes S.E."/>
            <person name="Newman J.D."/>
        </authorList>
    </citation>
    <scope>NUCLEOTIDE SEQUENCE [LARGE SCALE GENOMIC DNA]</scope>
    <source>
        <strain evidence="2 3">LMG 25512</strain>
    </source>
</reference>
<dbReference type="EMBL" id="JPRL01000005">
    <property type="protein sequence ID" value="KFF02445.1"/>
    <property type="molecule type" value="Genomic_DNA"/>
</dbReference>
<dbReference type="InterPro" id="IPR002760">
    <property type="entry name" value="O_anti_polymase"/>
</dbReference>
<feature type="transmembrane region" description="Helical" evidence="1">
    <location>
        <begin position="360"/>
        <end position="382"/>
    </location>
</feature>
<feature type="transmembrane region" description="Helical" evidence="1">
    <location>
        <begin position="111"/>
        <end position="133"/>
    </location>
</feature>
<feature type="transmembrane region" description="Helical" evidence="1">
    <location>
        <begin position="153"/>
        <end position="171"/>
    </location>
</feature>
<dbReference type="Pfam" id="PF01901">
    <property type="entry name" value="O_anti_polymase"/>
    <property type="match status" value="1"/>
</dbReference>
<name>A0A085ZDD1_9FLAO</name>
<feature type="transmembrane region" description="Helical" evidence="1">
    <location>
        <begin position="28"/>
        <end position="48"/>
    </location>
</feature>
<dbReference type="RefSeq" id="WP_035690234.1">
    <property type="nucleotide sequence ID" value="NZ_JPRL01000005.1"/>
</dbReference>
<feature type="transmembrane region" description="Helical" evidence="1">
    <location>
        <begin position="60"/>
        <end position="79"/>
    </location>
</feature>
<feature type="transmembrane region" description="Helical" evidence="1">
    <location>
        <begin position="327"/>
        <end position="348"/>
    </location>
</feature>
<keyword evidence="1" id="KW-0812">Transmembrane</keyword>
<organism evidence="2 3">
    <name type="scientific">Flavobacterium reichenbachii</name>
    <dbReference type="NCBI Taxonomy" id="362418"/>
    <lineage>
        <taxon>Bacteria</taxon>
        <taxon>Pseudomonadati</taxon>
        <taxon>Bacteroidota</taxon>
        <taxon>Flavobacteriia</taxon>
        <taxon>Flavobacteriales</taxon>
        <taxon>Flavobacteriaceae</taxon>
        <taxon>Flavobacterium</taxon>
    </lineage>
</organism>
<feature type="transmembrane region" description="Helical" evidence="1">
    <location>
        <begin position="225"/>
        <end position="242"/>
    </location>
</feature>
<feature type="transmembrane region" description="Helical" evidence="1">
    <location>
        <begin position="388"/>
        <end position="408"/>
    </location>
</feature>
<evidence type="ECO:0008006" key="4">
    <source>
        <dbReference type="Google" id="ProtNLM"/>
    </source>
</evidence>
<gene>
    <name evidence="2" type="ORF">IW19_24450</name>
</gene>
<protein>
    <recommendedName>
        <fullName evidence="4">Oligosaccharide repeat unit polymerase</fullName>
    </recommendedName>
</protein>
<dbReference type="AlphaFoldDB" id="A0A085ZDD1"/>
<dbReference type="NCBIfam" id="TIGR04370">
    <property type="entry name" value="glyco_rpt_poly"/>
    <property type="match status" value="1"/>
</dbReference>
<proteinExistence type="predicted"/>
<dbReference type="STRING" id="362418.IW19_24450"/>
<feature type="transmembrane region" description="Helical" evidence="1">
    <location>
        <begin position="178"/>
        <end position="195"/>
    </location>
</feature>
<accession>A0A085ZDD1</accession>
<sequence length="423" mass="48722">MIFFIISFIVYFFTIYNKKNKDFFQPEIFLNLYFIVLIGIGPIALYFFSSELFNSPQYQQVSYIVLLGYIFINLGYYAASSTKRLAVESNDFIIYKIKLQKSSWKFKKSGYFFIFMGLAAAVIFFFRAGSIPILAANKESARVMALSIAGNGYFLYLMTIAMYGIALLALYSYLYNENIKSLFVLTFIVALVMTGTGSRRYFLWLCIYVFMARHFLYASIPIKKMFGFSIIGLLFINVFEMFRNPESMTTVDLKTTFIYRFVVYISNLEKVISAFIKKDSFEYGGTFFMDLVTALPGKQVDYQSWLKEVTQLEFEGFGIPPTIMGDFYVNFGYAGIVGGCFLFGFIIRKLYNHLIVNKKSLFDIFLYTIALEIGSKIITSGLSAQSVSIVWLLVFVIIYKFVNSILYAKRPVNLIKIRLIRNA</sequence>